<feature type="domain" description="Methyltransferase" evidence="2">
    <location>
        <begin position="138"/>
        <end position="231"/>
    </location>
</feature>
<dbReference type="PANTHER" id="PTHR43591">
    <property type="entry name" value="METHYLTRANSFERASE"/>
    <property type="match status" value="1"/>
</dbReference>
<protein>
    <recommendedName>
        <fullName evidence="2">Methyltransferase domain-containing protein</fullName>
    </recommendedName>
</protein>
<dbReference type="Gene3D" id="3.40.50.150">
    <property type="entry name" value="Vaccinia Virus protein VP39"/>
    <property type="match status" value="1"/>
</dbReference>
<evidence type="ECO:0000313" key="4">
    <source>
        <dbReference type="Proteomes" id="UP001211907"/>
    </source>
</evidence>
<evidence type="ECO:0000256" key="1">
    <source>
        <dbReference type="SAM" id="MobiDB-lite"/>
    </source>
</evidence>
<keyword evidence="4" id="KW-1185">Reference proteome</keyword>
<dbReference type="SUPFAM" id="SSF53335">
    <property type="entry name" value="S-adenosyl-L-methionine-dependent methyltransferases"/>
    <property type="match status" value="1"/>
</dbReference>
<dbReference type="EMBL" id="JADGJH010001229">
    <property type="protein sequence ID" value="KAJ3116445.1"/>
    <property type="molecule type" value="Genomic_DNA"/>
</dbReference>
<dbReference type="PANTHER" id="PTHR43591:SF24">
    <property type="entry name" value="2-METHOXY-6-POLYPRENYL-1,4-BENZOQUINOL METHYLASE, MITOCHONDRIAL"/>
    <property type="match status" value="1"/>
</dbReference>
<proteinExistence type="predicted"/>
<evidence type="ECO:0000259" key="2">
    <source>
        <dbReference type="Pfam" id="PF13649"/>
    </source>
</evidence>
<dbReference type="CDD" id="cd02440">
    <property type="entry name" value="AdoMet_MTases"/>
    <property type="match status" value="1"/>
</dbReference>
<evidence type="ECO:0000313" key="3">
    <source>
        <dbReference type="EMBL" id="KAJ3116445.1"/>
    </source>
</evidence>
<reference evidence="3" key="1">
    <citation type="submission" date="2020-05" db="EMBL/GenBank/DDBJ databases">
        <title>Phylogenomic resolution of chytrid fungi.</title>
        <authorList>
            <person name="Stajich J.E."/>
            <person name="Amses K."/>
            <person name="Simmons R."/>
            <person name="Seto K."/>
            <person name="Myers J."/>
            <person name="Bonds A."/>
            <person name="Quandt C.A."/>
            <person name="Barry K."/>
            <person name="Liu P."/>
            <person name="Grigoriev I."/>
            <person name="Longcore J.E."/>
            <person name="James T.Y."/>
        </authorList>
    </citation>
    <scope>NUCLEOTIDE SEQUENCE</scope>
    <source>
        <strain evidence="3">JEL0513</strain>
    </source>
</reference>
<organism evidence="3 4">
    <name type="scientific">Physocladia obscura</name>
    <dbReference type="NCBI Taxonomy" id="109957"/>
    <lineage>
        <taxon>Eukaryota</taxon>
        <taxon>Fungi</taxon>
        <taxon>Fungi incertae sedis</taxon>
        <taxon>Chytridiomycota</taxon>
        <taxon>Chytridiomycota incertae sedis</taxon>
        <taxon>Chytridiomycetes</taxon>
        <taxon>Chytridiales</taxon>
        <taxon>Chytriomycetaceae</taxon>
        <taxon>Physocladia</taxon>
    </lineage>
</organism>
<dbReference type="Proteomes" id="UP001211907">
    <property type="component" value="Unassembled WGS sequence"/>
</dbReference>
<dbReference type="InterPro" id="IPR029063">
    <property type="entry name" value="SAM-dependent_MTases_sf"/>
</dbReference>
<dbReference type="Pfam" id="PF13649">
    <property type="entry name" value="Methyltransf_25"/>
    <property type="match status" value="1"/>
</dbReference>
<comment type="caution">
    <text evidence="3">The sequence shown here is derived from an EMBL/GenBank/DDBJ whole genome shotgun (WGS) entry which is preliminary data.</text>
</comment>
<feature type="region of interest" description="Disordered" evidence="1">
    <location>
        <begin position="1"/>
        <end position="47"/>
    </location>
</feature>
<accession>A0AAD5SZ72</accession>
<dbReference type="InterPro" id="IPR041698">
    <property type="entry name" value="Methyltransf_25"/>
</dbReference>
<dbReference type="AlphaFoldDB" id="A0AAD5SZ72"/>
<gene>
    <name evidence="3" type="ORF">HK100_001068</name>
</gene>
<dbReference type="GO" id="GO:0008168">
    <property type="term" value="F:methyltransferase activity"/>
    <property type="evidence" value="ECO:0007669"/>
    <property type="project" value="TreeGrafter"/>
</dbReference>
<name>A0AAD5SZ72_9FUNG</name>
<sequence>MGTHQSSMIKKKLSEDAPSETSPDFAAKLEKSSLNSPQSDAVKRSVSISQTGTSQKYELRAAHVNALVAKTWNPNDPQSWEPEMREYHALPNSDYMLPNDAVEQDRLEMQHYVYRAAFEGDIVCPTVKQLVQSPGYKILDVGCAKGFWLKCVKKENPLAECHGVDISQTLVDQSSPETDGIFLQFGNVLETLPYEDNTFDFTHQRFLVAGMPREKYPDALRELIRVTKPGGWIELVEADVVIYNAGPYSQTLTTALFDGFHRRGLDTYAAVNLPFYVKQVADNVENKEDKVLHLSIGWGSKMGILFGADCKAGVLGMEDWMHKSMKLSRDEYRQLCQGCYSEWPEHKSFSQVRALYFQVKK</sequence>